<reference evidence="2" key="1">
    <citation type="submission" date="2016-11" db="EMBL/GenBank/DDBJ databases">
        <authorList>
            <person name="Varghese N."/>
            <person name="Submissions S."/>
        </authorList>
    </citation>
    <scope>NUCLEOTIDE SEQUENCE [LARGE SCALE GENOMIC DNA]</scope>
    <source>
        <strain evidence="2">YR203</strain>
    </source>
</reference>
<gene>
    <name evidence="1" type="ORF">SAMN02787073_1967</name>
</gene>
<accession>A0A1M5ALF4</accession>
<protein>
    <submittedName>
        <fullName evidence="1">Uncharacterized protein</fullName>
    </submittedName>
</protein>
<dbReference type="Proteomes" id="UP000184108">
    <property type="component" value="Unassembled WGS sequence"/>
</dbReference>
<sequence length="44" mass="5267">MKKIIQTLFCHKEIDVIDAKTGKKEKAVYKIILGVFFRIRYRPQ</sequence>
<proteinExistence type="predicted"/>
<organism evidence="1 2">
    <name type="scientific">Chryseobacterium vrystaatense</name>
    <dbReference type="NCBI Taxonomy" id="307480"/>
    <lineage>
        <taxon>Bacteria</taxon>
        <taxon>Pseudomonadati</taxon>
        <taxon>Bacteroidota</taxon>
        <taxon>Flavobacteriia</taxon>
        <taxon>Flavobacteriales</taxon>
        <taxon>Weeksellaceae</taxon>
        <taxon>Chryseobacterium group</taxon>
        <taxon>Chryseobacterium</taxon>
    </lineage>
</organism>
<evidence type="ECO:0000313" key="2">
    <source>
        <dbReference type="Proteomes" id="UP000184108"/>
    </source>
</evidence>
<name>A0A1M5ALF4_9FLAO</name>
<dbReference type="AlphaFoldDB" id="A0A1M5ALF4"/>
<evidence type="ECO:0000313" key="1">
    <source>
        <dbReference type="EMBL" id="SHF31120.1"/>
    </source>
</evidence>
<dbReference type="EMBL" id="FQVE01000002">
    <property type="protein sequence ID" value="SHF31120.1"/>
    <property type="molecule type" value="Genomic_DNA"/>
</dbReference>
<dbReference type="RefSeq" id="WP_262484356.1">
    <property type="nucleotide sequence ID" value="NZ_FQVE01000002.1"/>
</dbReference>